<evidence type="ECO:0000313" key="3">
    <source>
        <dbReference type="Proteomes" id="UP000018888"/>
    </source>
</evidence>
<dbReference type="EMBL" id="AUPC02000045">
    <property type="protein sequence ID" value="POG76958.1"/>
    <property type="molecule type" value="Genomic_DNA"/>
</dbReference>
<proteinExistence type="predicted"/>
<feature type="region of interest" description="Disordered" evidence="1">
    <location>
        <begin position="282"/>
        <end position="312"/>
    </location>
</feature>
<dbReference type="AlphaFoldDB" id="A0A2P4QH66"/>
<reference evidence="2 3" key="2">
    <citation type="journal article" date="2018" name="New Phytol.">
        <title>High intraspecific genome diversity in the model arbuscular mycorrhizal symbiont Rhizophagus irregularis.</title>
        <authorList>
            <person name="Chen E.C.H."/>
            <person name="Morin E."/>
            <person name="Beaudet D."/>
            <person name="Noel J."/>
            <person name="Yildirir G."/>
            <person name="Ndikumana S."/>
            <person name="Charron P."/>
            <person name="St-Onge C."/>
            <person name="Giorgi J."/>
            <person name="Kruger M."/>
            <person name="Marton T."/>
            <person name="Ropars J."/>
            <person name="Grigoriev I.V."/>
            <person name="Hainaut M."/>
            <person name="Henrissat B."/>
            <person name="Roux C."/>
            <person name="Martin F."/>
            <person name="Corradi N."/>
        </authorList>
    </citation>
    <scope>NUCLEOTIDE SEQUENCE [LARGE SCALE GENOMIC DNA]</scope>
    <source>
        <strain evidence="2 3">DAOM 197198</strain>
    </source>
</reference>
<comment type="caution">
    <text evidence="2">The sequence shown here is derived from an EMBL/GenBank/DDBJ whole genome shotgun (WGS) entry which is preliminary data.</text>
</comment>
<protein>
    <submittedName>
        <fullName evidence="2">Uncharacterized protein</fullName>
    </submittedName>
</protein>
<dbReference type="VEuPathDB" id="FungiDB:RhiirFUN_021746"/>
<accession>A0A2P4QH66</accession>
<evidence type="ECO:0000313" key="2">
    <source>
        <dbReference type="EMBL" id="POG76958.1"/>
    </source>
</evidence>
<keyword evidence="3" id="KW-1185">Reference proteome</keyword>
<gene>
    <name evidence="2" type="ORF">GLOIN_2v1871772</name>
</gene>
<dbReference type="VEuPathDB" id="FungiDB:RhiirFUN_017347"/>
<reference evidence="2 3" key="1">
    <citation type="journal article" date="2013" name="Proc. Natl. Acad. Sci. U.S.A.">
        <title>Genome of an arbuscular mycorrhizal fungus provides insight into the oldest plant symbiosis.</title>
        <authorList>
            <person name="Tisserant E."/>
            <person name="Malbreil M."/>
            <person name="Kuo A."/>
            <person name="Kohler A."/>
            <person name="Symeonidi A."/>
            <person name="Balestrini R."/>
            <person name="Charron P."/>
            <person name="Duensing N."/>
            <person name="Frei Dit Frey N."/>
            <person name="Gianinazzi-Pearson V."/>
            <person name="Gilbert L.B."/>
            <person name="Handa Y."/>
            <person name="Herr J.R."/>
            <person name="Hijri M."/>
            <person name="Koul R."/>
            <person name="Kawaguchi M."/>
            <person name="Krajinski F."/>
            <person name="Lammers P.J."/>
            <person name="Masclaux F.G."/>
            <person name="Murat C."/>
            <person name="Morin E."/>
            <person name="Ndikumana S."/>
            <person name="Pagni M."/>
            <person name="Petitpierre D."/>
            <person name="Requena N."/>
            <person name="Rosikiewicz P."/>
            <person name="Riley R."/>
            <person name="Saito K."/>
            <person name="San Clemente H."/>
            <person name="Shapiro H."/>
            <person name="van Tuinen D."/>
            <person name="Becard G."/>
            <person name="Bonfante P."/>
            <person name="Paszkowski U."/>
            <person name="Shachar-Hill Y.Y."/>
            <person name="Tuskan G.A."/>
            <person name="Young P.W."/>
            <person name="Sanders I.R."/>
            <person name="Henrissat B."/>
            <person name="Rensing S.A."/>
            <person name="Grigoriev I.V."/>
            <person name="Corradi N."/>
            <person name="Roux C."/>
            <person name="Martin F."/>
        </authorList>
    </citation>
    <scope>NUCLEOTIDE SEQUENCE [LARGE SCALE GENOMIC DNA]</scope>
    <source>
        <strain evidence="2 3">DAOM 197198</strain>
    </source>
</reference>
<sequence>MDASPFLDQDVDDLIRQGFQSPPNPVPIKLPSMPDIVMTPVDQTVIPENSRKKDKQKARVTDDKQVVNQSLKAKPDVKTSAKNSHKRKKSSELKATQILTGYEAVGEEQERIRDIIVYDIPYTWNLQKIIAELKFWENAIKCSVKRQHKYQTLRVKIALSSFSLPQFNKYWTTDLGGIPVRWFSASWTLRERKQREKFQAVIHDIPEDMTMATLWMDCKPCEFLMKCGASSFKIIQTSKGRRKLVAYFENWETTLRALDTPQFFVPDGRELKWCRHSIPTLKKAQSKPKAKNTPNTKKSGGETPKESEEGKEIPRRLRVYRNKLNIKQAIDFVAEAWESVEQKTICNCWNETRIVSISDSELIQETQDRLHRGPVLVNEIPNIIPIIFIDNYNKVQYDLMNYINDEISPHTEEILNDTQIINLVQNEEVPTTEDNIDNEEELTP</sequence>
<evidence type="ECO:0000256" key="1">
    <source>
        <dbReference type="SAM" id="MobiDB-lite"/>
    </source>
</evidence>
<feature type="region of interest" description="Disordered" evidence="1">
    <location>
        <begin position="1"/>
        <end position="91"/>
    </location>
</feature>
<dbReference type="Proteomes" id="UP000018888">
    <property type="component" value="Unassembled WGS sequence"/>
</dbReference>
<feature type="compositionally biased region" description="Basic and acidic residues" evidence="1">
    <location>
        <begin position="299"/>
        <end position="312"/>
    </location>
</feature>
<organism evidence="2 3">
    <name type="scientific">Rhizophagus irregularis (strain DAOM 181602 / DAOM 197198 / MUCL 43194)</name>
    <name type="common">Arbuscular mycorrhizal fungus</name>
    <name type="synonym">Glomus intraradices</name>
    <dbReference type="NCBI Taxonomy" id="747089"/>
    <lineage>
        <taxon>Eukaryota</taxon>
        <taxon>Fungi</taxon>
        <taxon>Fungi incertae sedis</taxon>
        <taxon>Mucoromycota</taxon>
        <taxon>Glomeromycotina</taxon>
        <taxon>Glomeromycetes</taxon>
        <taxon>Glomerales</taxon>
        <taxon>Glomeraceae</taxon>
        <taxon>Rhizophagus</taxon>
    </lineage>
</organism>
<name>A0A2P4QH66_RHIID</name>